<dbReference type="AlphaFoldDB" id="A0A140NMR8"/>
<evidence type="ECO:0000313" key="1">
    <source>
        <dbReference type="EMBL" id="AFH95064.1"/>
    </source>
</evidence>
<organism evidence="1 2">
    <name type="scientific">Providencia stuartii (strain MRSN 2154)</name>
    <dbReference type="NCBI Taxonomy" id="1157951"/>
    <lineage>
        <taxon>Bacteria</taxon>
        <taxon>Pseudomonadati</taxon>
        <taxon>Pseudomonadota</taxon>
        <taxon>Gammaproteobacteria</taxon>
        <taxon>Enterobacterales</taxon>
        <taxon>Morganellaceae</taxon>
        <taxon>Providencia</taxon>
    </lineage>
</organism>
<reference evidence="2" key="2">
    <citation type="submission" date="2012-04" db="EMBL/GenBank/DDBJ databases">
        <title>Complete genome sequence of Providencia stuartii clinical isolate MRSN 2154.</title>
        <authorList>
            <person name="Clifford R.J."/>
            <person name="Hang J."/>
            <person name="Riley M.C."/>
            <person name="Onmus-Leone F."/>
            <person name="Kuschner R.A."/>
            <person name="Lesho E.P."/>
            <person name="Waterman P.E."/>
        </authorList>
    </citation>
    <scope>NUCLEOTIDE SEQUENCE [LARGE SCALE GENOMIC DNA]</scope>
    <source>
        <strain evidence="2">MRSN 2154</strain>
    </source>
</reference>
<sequence length="43" mass="4847">MMTGLASNTALNASQPVLNVENMRLDVELWPLLSYRLSLSFIH</sequence>
<accession>A0A140NMR8</accession>
<dbReference type="EMBL" id="CP003488">
    <property type="protein sequence ID" value="AFH95064.1"/>
    <property type="molecule type" value="Genomic_DNA"/>
</dbReference>
<name>A0A140NMR8_PROSM</name>
<dbReference type="HOGENOM" id="CLU_3238227_0_0_6"/>
<protein>
    <submittedName>
        <fullName evidence="1">AsmA family protein</fullName>
    </submittedName>
</protein>
<gene>
    <name evidence="1" type="ordered locus">S70_16245</name>
</gene>
<dbReference type="Proteomes" id="UP000005012">
    <property type="component" value="Chromosome"/>
</dbReference>
<dbReference type="KEGG" id="psi:S70_16245"/>
<reference evidence="1 2" key="1">
    <citation type="journal article" date="2012" name="J. Bacteriol.">
        <title>Complete Genome Sequence of Providencia stuartii Clinical Isolate MRSN 2154.</title>
        <authorList>
            <person name="Clifford R.J."/>
            <person name="Hang J."/>
            <person name="Riley M.C."/>
            <person name="Onmus-Leone F."/>
            <person name="Kuschner R.A."/>
            <person name="Lesho E.P."/>
            <person name="Waterman P.E."/>
        </authorList>
    </citation>
    <scope>NUCLEOTIDE SEQUENCE [LARGE SCALE GENOMIC DNA]</scope>
    <source>
        <strain evidence="1 2">MRSN 2154</strain>
    </source>
</reference>
<evidence type="ECO:0000313" key="2">
    <source>
        <dbReference type="Proteomes" id="UP000005012"/>
    </source>
</evidence>
<proteinExistence type="predicted"/>